<evidence type="ECO:0000313" key="2">
    <source>
        <dbReference type="Proteomes" id="UP000218334"/>
    </source>
</evidence>
<proteinExistence type="predicted"/>
<sequence length="344" mass="37873">MTTSLRLLLWIFFGSQNSCHHGTAAFGIYYSFIGGAITPFGNTWQPPQGFPPSRFILLLRASPILSLRCEPQALGPTPFDLHIRNPPFNGSLLGHRRARCLPIKGVDISPTLTSIYPLALHHWRIDVLLAHKRRPGSSSLSPPPPSAAVVQGSTTMSFCLPTVRIIVTSNAERYQVVEITGATNGSSIRERILSKVVLAIKVSFENVNTSLLPQLCIPDDRYSRFRVYQAQVGTYAIGSALSDAMLFEICLQQGDPSGSLTFFVSTAPDRPPKTTEPDYSDTYLYSQSVEIESISDRLVDLLLCCILPRVYDRSVGSAKLVPLALFQPCVLSEHGSYALRLLCF</sequence>
<dbReference type="Proteomes" id="UP000218334">
    <property type="component" value="Unassembled WGS sequence"/>
</dbReference>
<name>A0A2H3BP24_9AGAR</name>
<reference evidence="2" key="1">
    <citation type="journal article" date="2017" name="Nat. Ecol. Evol.">
        <title>Genome expansion and lineage-specific genetic innovations in the forest pathogenic fungi Armillaria.</title>
        <authorList>
            <person name="Sipos G."/>
            <person name="Prasanna A.N."/>
            <person name="Walter M.C."/>
            <person name="O'Connor E."/>
            <person name="Balint B."/>
            <person name="Krizsan K."/>
            <person name="Kiss B."/>
            <person name="Hess J."/>
            <person name="Varga T."/>
            <person name="Slot J."/>
            <person name="Riley R."/>
            <person name="Boka B."/>
            <person name="Rigling D."/>
            <person name="Barry K."/>
            <person name="Lee J."/>
            <person name="Mihaltcheva S."/>
            <person name="LaButti K."/>
            <person name="Lipzen A."/>
            <person name="Waldron R."/>
            <person name="Moloney N.M."/>
            <person name="Sperisen C."/>
            <person name="Kredics L."/>
            <person name="Vagvoelgyi C."/>
            <person name="Patrignani A."/>
            <person name="Fitzpatrick D."/>
            <person name="Nagy I."/>
            <person name="Doyle S."/>
            <person name="Anderson J.B."/>
            <person name="Grigoriev I.V."/>
            <person name="Gueldener U."/>
            <person name="Muensterkoetter M."/>
            <person name="Nagy L.G."/>
        </authorList>
    </citation>
    <scope>NUCLEOTIDE SEQUENCE [LARGE SCALE GENOMIC DNA]</scope>
    <source>
        <strain evidence="2">28-4</strain>
    </source>
</reference>
<keyword evidence="2" id="KW-1185">Reference proteome</keyword>
<gene>
    <name evidence="1" type="ORF">ARMSODRAFT_1006887</name>
</gene>
<evidence type="ECO:0000313" key="1">
    <source>
        <dbReference type="EMBL" id="PBK64806.1"/>
    </source>
</evidence>
<organism evidence="1 2">
    <name type="scientific">Armillaria solidipes</name>
    <dbReference type="NCBI Taxonomy" id="1076256"/>
    <lineage>
        <taxon>Eukaryota</taxon>
        <taxon>Fungi</taxon>
        <taxon>Dikarya</taxon>
        <taxon>Basidiomycota</taxon>
        <taxon>Agaricomycotina</taxon>
        <taxon>Agaricomycetes</taxon>
        <taxon>Agaricomycetidae</taxon>
        <taxon>Agaricales</taxon>
        <taxon>Marasmiineae</taxon>
        <taxon>Physalacriaceae</taxon>
        <taxon>Armillaria</taxon>
    </lineage>
</organism>
<accession>A0A2H3BP24</accession>
<dbReference type="STRING" id="1076256.A0A2H3BP24"/>
<dbReference type="AlphaFoldDB" id="A0A2H3BP24"/>
<dbReference type="EMBL" id="KZ293449">
    <property type="protein sequence ID" value="PBK64806.1"/>
    <property type="molecule type" value="Genomic_DNA"/>
</dbReference>
<protein>
    <submittedName>
        <fullName evidence="1">Uncharacterized protein</fullName>
    </submittedName>
</protein>